<dbReference type="Proteomes" id="UP000306050">
    <property type="component" value="Chromosome SGRAM_8"/>
</dbReference>
<dbReference type="RefSeq" id="XP_029736821.1">
    <property type="nucleotide sequence ID" value="XM_029886508.1"/>
</dbReference>
<accession>A0A4U7KLY5</accession>
<feature type="compositionally biased region" description="Basic and acidic residues" evidence="1">
    <location>
        <begin position="684"/>
        <end position="695"/>
    </location>
</feature>
<comment type="caution">
    <text evidence="2">The sequence shown here is derived from an EMBL/GenBank/DDBJ whole genome shotgun (WGS) entry which is preliminary data.</text>
</comment>
<sequence length="945" mass="106319">MDHHHHPTLPPASPLWIFSSPIQPALVTDLWFLLQMPRKSEIARTGPTRMSKVIETSGGDLDRMASHLRSVQVLDEQFEDWTDAAPHVYRAMTTLWDNFSQYYEQVYCVAYPAAPTSSNPLSGVTFDVSGVDQLFKRITHFLTWCLENTPGKFGEQYVNVLTFRAWVSNMVSLVISELRQLDRSLGVLISGWTQRGQDGLYTRLYSWARSTADSLQLRRKPKRRPSYGKFEASLLITHILENADSAHRWESTLQKVTLVQFMLNTGLRPGEFCKPDRYPDFLRLCDIEVRRDITSDARYEWHIVLHVENWKGGRDPLDLRDVQNITLHPSKHTQNLQFELATTLIPVLIHRGALEEQDAHGNSTMIESLEQFLRSKSMIFRGVGTRPLFCKTKNNSFQQEQPLEVALLLGQLGDLYTKVGLGGGGSYHFRYHKGDKIRILYGAAAQSEVLHHKTYGTHADVGYVHYSAGMDVHPVNCVLLDESLTPDEEAKLQRAGFYFRQQMSDAMVAVVRKFAAQEADVEDVAKLASESKLSIAGHEEVARRVQADPTYLELEAESARLTERRRMALNALSRDKDNAALQGELNAIQQDLSATKCKRTKQKGNLARLVRKETQVKYRNSLRKMGVGGTRDEFAQAHQQLLGIDAMDHLATAAEKLAKLQCEKYTGLPYRRVRTFFDQNTAGEKGKGKEARSSEGEETSVEGGMPASDDRAENGARQEEDEDVDEDEDGDEDEFGDEDADIGDEDEEEKEGEEAAGGIDAEDEVTDPNVELAGLSGDIEVSRIAVMRLYYGRLKASDRFNRLVELHKESGYCGFCPLHQAGLKLDSAQCKLTLGGPILDKKDNTRFDISREPAQSKKYKKKVMRHLRQSHPLQFAAIVAGGPIPPFEFEFASREDDCEMADLVSGILVEESKAPSIEIDLNHDAAAFGALLQEAFTPRSYHECI</sequence>
<proteinExistence type="predicted"/>
<protein>
    <submittedName>
        <fullName evidence="2">Uncharacterized protein</fullName>
    </submittedName>
</protein>
<feature type="region of interest" description="Disordered" evidence="1">
    <location>
        <begin position="679"/>
        <end position="768"/>
    </location>
</feature>
<dbReference type="GeneID" id="40728811"/>
<dbReference type="OrthoDB" id="3253465at2759"/>
<dbReference type="EMBL" id="SRRM01000021">
    <property type="protein sequence ID" value="TKY84836.1"/>
    <property type="molecule type" value="Genomic_DNA"/>
</dbReference>
<gene>
    <name evidence="2" type="ORF">EX895_005916</name>
</gene>
<evidence type="ECO:0000313" key="3">
    <source>
        <dbReference type="Proteomes" id="UP000306050"/>
    </source>
</evidence>
<feature type="compositionally biased region" description="Basic and acidic residues" evidence="1">
    <location>
        <begin position="708"/>
        <end position="718"/>
    </location>
</feature>
<reference evidence="2 3" key="1">
    <citation type="submission" date="2019-05" db="EMBL/GenBank/DDBJ databases">
        <title>Sporisorium graminicola CBS 10092 draft sequencing and annotation.</title>
        <authorList>
            <person name="Solano-Gonzalez S."/>
            <person name="Caddick M.X."/>
            <person name="Darby A."/>
        </authorList>
    </citation>
    <scope>NUCLEOTIDE SEQUENCE [LARGE SCALE GENOMIC DNA]</scope>
    <source>
        <strain evidence="2 3">CBS 10092</strain>
    </source>
</reference>
<dbReference type="AlphaFoldDB" id="A0A4U7KLY5"/>
<keyword evidence="3" id="KW-1185">Reference proteome</keyword>
<name>A0A4U7KLY5_9BASI</name>
<organism evidence="2 3">
    <name type="scientific">Sporisorium graminicola</name>
    <dbReference type="NCBI Taxonomy" id="280036"/>
    <lineage>
        <taxon>Eukaryota</taxon>
        <taxon>Fungi</taxon>
        <taxon>Dikarya</taxon>
        <taxon>Basidiomycota</taxon>
        <taxon>Ustilaginomycotina</taxon>
        <taxon>Ustilaginomycetes</taxon>
        <taxon>Ustilaginales</taxon>
        <taxon>Ustilaginaceae</taxon>
        <taxon>Sporisorium</taxon>
    </lineage>
</organism>
<feature type="compositionally biased region" description="Acidic residues" evidence="1">
    <location>
        <begin position="719"/>
        <end position="766"/>
    </location>
</feature>
<dbReference type="KEGG" id="sgra:EX895_005916"/>
<evidence type="ECO:0000313" key="2">
    <source>
        <dbReference type="EMBL" id="TKY84836.1"/>
    </source>
</evidence>
<evidence type="ECO:0000256" key="1">
    <source>
        <dbReference type="SAM" id="MobiDB-lite"/>
    </source>
</evidence>